<comment type="caution">
    <text evidence="2">The sequence shown here is derived from an EMBL/GenBank/DDBJ whole genome shotgun (WGS) entry which is preliminary data.</text>
</comment>
<dbReference type="EMBL" id="JAOQKC010000032">
    <property type="protein sequence ID" value="MCU6698423.1"/>
    <property type="molecule type" value="Genomic_DNA"/>
</dbReference>
<sequence>MAKITKLYGTPPYQEQDGGMDDYKKKLFRHRAGRGAKYLIGAAVVLCGFLAYSICSQNKTYTSYETVSTVEHSSTVNTLYTEYNGKLLKYSKDGISCIDSQNEAIWSQTYNMQNPMVDICEGAVAVADQQGNIVYVFDAQGAVTEISTLLPIQQISVSAQGVTAILLNDSTVSWIYLYDKEGNKLAESRCSLDETGQPISIALSPDGTKLAVSYLQVQEGSAASCVVFYNFGSVGSNFVDKIVSSKVYTDTVIPRIRYIGKSICAAISDQEIIYYEGAEIPEEKNTVILDAEIESVFWGDSRVGIVTLGEDTTAENEEEAGRYRVNLYDTSGKQILSRKTDLEYSQVKLSGKYLILYNENECEIYNEKGVLKYKGSFDSVIADLYKGNGHNKFVLVFSDRTETIRLQ</sequence>
<name>A0ABT2S1P4_9FIRM</name>
<dbReference type="InterPro" id="IPR043765">
    <property type="entry name" value="DUF5711"/>
</dbReference>
<evidence type="ECO:0000313" key="2">
    <source>
        <dbReference type="EMBL" id="MCU6698423.1"/>
    </source>
</evidence>
<evidence type="ECO:0000256" key="1">
    <source>
        <dbReference type="SAM" id="Phobius"/>
    </source>
</evidence>
<dbReference type="Proteomes" id="UP001652461">
    <property type="component" value="Unassembled WGS sequence"/>
</dbReference>
<dbReference type="SUPFAM" id="SSF75011">
    <property type="entry name" value="3-carboxy-cis,cis-mucoante lactonizing enzyme"/>
    <property type="match status" value="1"/>
</dbReference>
<keyword evidence="1" id="KW-1133">Transmembrane helix</keyword>
<accession>A0ABT2S1P4</accession>
<organism evidence="2 3">
    <name type="scientific">Laedolimicola ammoniilytica</name>
    <dbReference type="NCBI Taxonomy" id="2981771"/>
    <lineage>
        <taxon>Bacteria</taxon>
        <taxon>Bacillati</taxon>
        <taxon>Bacillota</taxon>
        <taxon>Clostridia</taxon>
        <taxon>Lachnospirales</taxon>
        <taxon>Lachnospiraceae</taxon>
        <taxon>Laedolimicola</taxon>
    </lineage>
</organism>
<reference evidence="2 3" key="1">
    <citation type="journal article" date="2021" name="ISME Commun">
        <title>Automated analysis of genomic sequences facilitates high-throughput and comprehensive description of bacteria.</title>
        <authorList>
            <person name="Hitch T.C.A."/>
        </authorList>
    </citation>
    <scope>NUCLEOTIDE SEQUENCE [LARGE SCALE GENOMIC DNA]</scope>
    <source>
        <strain evidence="2 3">Sanger_04</strain>
    </source>
</reference>
<protein>
    <submittedName>
        <fullName evidence="2">DUF5711 family protein</fullName>
    </submittedName>
</protein>
<proteinExistence type="predicted"/>
<gene>
    <name evidence="2" type="ORF">OCV63_16255</name>
</gene>
<dbReference type="Gene3D" id="2.130.10.10">
    <property type="entry name" value="YVTN repeat-like/Quinoprotein amine dehydrogenase"/>
    <property type="match status" value="1"/>
</dbReference>
<keyword evidence="1" id="KW-0812">Transmembrane</keyword>
<dbReference type="RefSeq" id="WP_158365294.1">
    <property type="nucleotide sequence ID" value="NZ_JAOQKC010000032.1"/>
</dbReference>
<keyword evidence="1" id="KW-0472">Membrane</keyword>
<dbReference type="InterPro" id="IPR015943">
    <property type="entry name" value="WD40/YVTN_repeat-like_dom_sf"/>
</dbReference>
<feature type="transmembrane region" description="Helical" evidence="1">
    <location>
        <begin position="35"/>
        <end position="54"/>
    </location>
</feature>
<keyword evidence="3" id="KW-1185">Reference proteome</keyword>
<dbReference type="Pfam" id="PF18975">
    <property type="entry name" value="DUF5711"/>
    <property type="match status" value="1"/>
</dbReference>
<evidence type="ECO:0000313" key="3">
    <source>
        <dbReference type="Proteomes" id="UP001652461"/>
    </source>
</evidence>